<dbReference type="AlphaFoldDB" id="A0A1M6TIJ7"/>
<gene>
    <name evidence="1" type="ORF">SAMN02745216_03692</name>
</gene>
<dbReference type="EMBL" id="FQZU01000027">
    <property type="protein sequence ID" value="SHK56791.1"/>
    <property type="molecule type" value="Genomic_DNA"/>
</dbReference>
<dbReference type="STRING" id="1121393.SAMN02745216_03692"/>
<accession>A0A1M6TIJ7</accession>
<keyword evidence="2" id="KW-1185">Reference proteome</keyword>
<dbReference type="RefSeq" id="WP_028315276.1">
    <property type="nucleotide sequence ID" value="NZ_FQZU01000027.1"/>
</dbReference>
<reference evidence="2" key="1">
    <citation type="submission" date="2016-11" db="EMBL/GenBank/DDBJ databases">
        <authorList>
            <person name="Varghese N."/>
            <person name="Submissions S."/>
        </authorList>
    </citation>
    <scope>NUCLEOTIDE SEQUENCE [LARGE SCALE GENOMIC DNA]</scope>
    <source>
        <strain evidence="2">DSM 16219</strain>
    </source>
</reference>
<dbReference type="Proteomes" id="UP000183994">
    <property type="component" value="Unassembled WGS sequence"/>
</dbReference>
<evidence type="ECO:0000313" key="1">
    <source>
        <dbReference type="EMBL" id="SHK56791.1"/>
    </source>
</evidence>
<sequence>MGRIKDLYTMVKERRLGFVMDEVMSGDHEFMPGMGPEGRLPFEFRVTWGPRHLIKWINPLGGAFMTQPLEGTVTVGGMCTRVPCSGTLELAYFTEAKIRYTFEFVFGGKTYHFVGEKIHIRPWNLHVSHTTCYGTLKEKDTGKPVSKSVTHFRFRTTPAFLASLRFA</sequence>
<evidence type="ECO:0000313" key="2">
    <source>
        <dbReference type="Proteomes" id="UP000183994"/>
    </source>
</evidence>
<protein>
    <submittedName>
        <fullName evidence="1">Uncharacterized protein</fullName>
    </submittedName>
</protein>
<organism evidence="1 2">
    <name type="scientific">Desulfatibacillum alkenivorans DSM 16219</name>
    <dbReference type="NCBI Taxonomy" id="1121393"/>
    <lineage>
        <taxon>Bacteria</taxon>
        <taxon>Pseudomonadati</taxon>
        <taxon>Thermodesulfobacteriota</taxon>
        <taxon>Desulfobacteria</taxon>
        <taxon>Desulfobacterales</taxon>
        <taxon>Desulfatibacillaceae</taxon>
        <taxon>Desulfatibacillum</taxon>
    </lineage>
</organism>
<name>A0A1M6TIJ7_9BACT</name>
<proteinExistence type="predicted"/>
<dbReference type="OrthoDB" id="5421660at2"/>